<dbReference type="Pfam" id="PF10673">
    <property type="entry name" value="DUF2487"/>
    <property type="match status" value="1"/>
</dbReference>
<evidence type="ECO:0000313" key="1">
    <source>
        <dbReference type="EMBL" id="ASK63345.1"/>
    </source>
</evidence>
<accession>A0A220U5N0</accession>
<dbReference type="RefSeq" id="WP_089062604.1">
    <property type="nucleotide sequence ID" value="NZ_CP022315.1"/>
</dbReference>
<proteinExistence type="predicted"/>
<dbReference type="KEGG" id="vil:CFK37_14860"/>
<protein>
    <recommendedName>
        <fullName evidence="3">DUF2487 domain-containing protein</fullName>
    </recommendedName>
</protein>
<evidence type="ECO:0000313" key="2">
    <source>
        <dbReference type="Proteomes" id="UP000198312"/>
    </source>
</evidence>
<sequence>MRWVQKDLLQYIEAKEFVDTIIIPLAPFHLSNDSELQKSGFQSEALSILMNEIERDLAGRVMVTPTYAYLKGADKQIEIDRLNKWQDDVSNQPVNHIFFLTFDSTWKKHERLLNGTLLWLPGLQSGDLYSAEMQTVVHDQVNELSELIRSYWETME</sequence>
<dbReference type="InterPro" id="IPR019615">
    <property type="entry name" value="DUF2487"/>
</dbReference>
<dbReference type="EMBL" id="CP022315">
    <property type="protein sequence ID" value="ASK63345.1"/>
    <property type="molecule type" value="Genomic_DNA"/>
</dbReference>
<reference evidence="1 2" key="1">
    <citation type="submission" date="2017-07" db="EMBL/GenBank/DDBJ databases">
        <title>Virgibacillus sp. LM2416.</title>
        <authorList>
            <person name="Tak E.J."/>
            <person name="Bae J.-W."/>
        </authorList>
    </citation>
    <scope>NUCLEOTIDE SEQUENCE [LARGE SCALE GENOMIC DNA]</scope>
    <source>
        <strain evidence="1 2">LM2416</strain>
    </source>
</reference>
<dbReference type="OrthoDB" id="2678750at2"/>
<dbReference type="AlphaFoldDB" id="A0A220U5N0"/>
<evidence type="ECO:0008006" key="3">
    <source>
        <dbReference type="Google" id="ProtNLM"/>
    </source>
</evidence>
<dbReference type="Proteomes" id="UP000198312">
    <property type="component" value="Chromosome"/>
</dbReference>
<name>A0A220U5N0_9BACI</name>
<gene>
    <name evidence="1" type="ORF">CFK37_14860</name>
</gene>
<keyword evidence="2" id="KW-1185">Reference proteome</keyword>
<organism evidence="1 2">
    <name type="scientific">Virgibacillus phasianinus</name>
    <dbReference type="NCBI Taxonomy" id="2017483"/>
    <lineage>
        <taxon>Bacteria</taxon>
        <taxon>Bacillati</taxon>
        <taxon>Bacillota</taxon>
        <taxon>Bacilli</taxon>
        <taxon>Bacillales</taxon>
        <taxon>Bacillaceae</taxon>
        <taxon>Virgibacillus</taxon>
    </lineage>
</organism>